<dbReference type="KEGG" id="fmr:Fuma_04670"/>
<keyword evidence="2" id="KW-1185">Reference proteome</keyword>
<protein>
    <submittedName>
        <fullName evidence="1">Uncharacterized protein</fullName>
    </submittedName>
</protein>
<organism evidence="1 2">
    <name type="scientific">Fuerstiella marisgermanici</name>
    <dbReference type="NCBI Taxonomy" id="1891926"/>
    <lineage>
        <taxon>Bacteria</taxon>
        <taxon>Pseudomonadati</taxon>
        <taxon>Planctomycetota</taxon>
        <taxon>Planctomycetia</taxon>
        <taxon>Planctomycetales</taxon>
        <taxon>Planctomycetaceae</taxon>
        <taxon>Fuerstiella</taxon>
    </lineage>
</organism>
<evidence type="ECO:0000313" key="2">
    <source>
        <dbReference type="Proteomes" id="UP000187735"/>
    </source>
</evidence>
<dbReference type="Proteomes" id="UP000187735">
    <property type="component" value="Chromosome"/>
</dbReference>
<dbReference type="STRING" id="1891926.Fuma_04670"/>
<dbReference type="AlphaFoldDB" id="A0A1P8WLT0"/>
<accession>A0A1P8WLT0</accession>
<reference evidence="1 2" key="1">
    <citation type="journal article" date="2016" name="Front. Microbiol.">
        <title>Fuerstia marisgermanicae gen. nov., sp. nov., an Unusual Member of the Phylum Planctomycetes from the German Wadden Sea.</title>
        <authorList>
            <person name="Kohn T."/>
            <person name="Heuer A."/>
            <person name="Jogler M."/>
            <person name="Vollmers J."/>
            <person name="Boedeker C."/>
            <person name="Bunk B."/>
            <person name="Rast P."/>
            <person name="Borchert D."/>
            <person name="Glockner I."/>
            <person name="Freese H.M."/>
            <person name="Klenk H.P."/>
            <person name="Overmann J."/>
            <person name="Kaster A.K."/>
            <person name="Rohde M."/>
            <person name="Wiegand S."/>
            <person name="Jogler C."/>
        </authorList>
    </citation>
    <scope>NUCLEOTIDE SEQUENCE [LARGE SCALE GENOMIC DNA]</scope>
    <source>
        <strain evidence="1 2">NH11</strain>
    </source>
</reference>
<proteinExistence type="predicted"/>
<name>A0A1P8WLT0_9PLAN</name>
<gene>
    <name evidence="1" type="ORF">Fuma_04670</name>
</gene>
<dbReference type="EMBL" id="CP017641">
    <property type="protein sequence ID" value="APZ95018.1"/>
    <property type="molecule type" value="Genomic_DNA"/>
</dbReference>
<evidence type="ECO:0000313" key="1">
    <source>
        <dbReference type="EMBL" id="APZ95018.1"/>
    </source>
</evidence>
<sequence length="30" mass="3211">MCHAVVMECLIDVALPVVLSAPQMIGTRNV</sequence>